<dbReference type="GO" id="GO:0008168">
    <property type="term" value="F:methyltransferase activity"/>
    <property type="evidence" value="ECO:0007669"/>
    <property type="project" value="UniProtKB-KW"/>
</dbReference>
<name>A5EXL5_DICNV</name>
<evidence type="ECO:0000256" key="6">
    <source>
        <dbReference type="ARBA" id="ARBA00022670"/>
    </source>
</evidence>
<keyword evidence="5 18" id="KW-0489">Methyltransferase</keyword>
<evidence type="ECO:0000256" key="16">
    <source>
        <dbReference type="ARBA" id="ARBA00071870"/>
    </source>
</evidence>
<reference evidence="22 23" key="1">
    <citation type="journal article" date="2007" name="Nat. Biotechnol.">
        <title>Genome sequence and identification of candidate vaccine antigens from the animal pathogen Dichelobacter nodosus.</title>
        <authorList>
            <person name="Myers G.S."/>
            <person name="Parker D."/>
            <person name="Al-Hasani K."/>
            <person name="Kennan R.M."/>
            <person name="Seemann T."/>
            <person name="Ren Q."/>
            <person name="Badger J.H."/>
            <person name="Selengut J.D."/>
            <person name="Deboy R.T."/>
            <person name="Tettelin H."/>
            <person name="Boyce J.D."/>
            <person name="McCarl V.P."/>
            <person name="Han X."/>
            <person name="Nelson W.C."/>
            <person name="Madupu R."/>
            <person name="Mohamoud Y."/>
            <person name="Holley T."/>
            <person name="Fedorova N."/>
            <person name="Khouri H."/>
            <person name="Bottomley S.P."/>
            <person name="Whittington R.J."/>
            <person name="Adler B."/>
            <person name="Songer J.G."/>
            <person name="Rood J.I."/>
            <person name="Paulsen I.T."/>
        </authorList>
    </citation>
    <scope>NUCLEOTIDE SEQUENCE [LARGE SCALE GENOMIC DNA]</scope>
    <source>
        <strain evidence="22 23">VCS1703A</strain>
    </source>
</reference>
<dbReference type="PANTHER" id="PTHR30487">
    <property type="entry name" value="TYPE 4 PREPILIN-LIKE PROTEINS LEADER PEPTIDE-PROCESSING ENZYME"/>
    <property type="match status" value="1"/>
</dbReference>
<feature type="transmembrane region" description="Helical" evidence="19">
    <location>
        <begin position="110"/>
        <end position="128"/>
    </location>
</feature>
<keyword evidence="4" id="KW-0997">Cell inner membrane</keyword>
<feature type="transmembrane region" description="Helical" evidence="19">
    <location>
        <begin position="218"/>
        <end position="247"/>
    </location>
</feature>
<evidence type="ECO:0000256" key="2">
    <source>
        <dbReference type="ARBA" id="ARBA00005801"/>
    </source>
</evidence>
<dbReference type="GO" id="GO:0005886">
    <property type="term" value="C:plasma membrane"/>
    <property type="evidence" value="ECO:0007669"/>
    <property type="project" value="UniProtKB-SubCell"/>
</dbReference>
<keyword evidence="23" id="KW-1185">Reference proteome</keyword>
<dbReference type="GO" id="GO:0006465">
    <property type="term" value="P:signal peptide processing"/>
    <property type="evidence" value="ECO:0007669"/>
    <property type="project" value="TreeGrafter"/>
</dbReference>
<evidence type="ECO:0000256" key="18">
    <source>
        <dbReference type="RuleBase" id="RU003794"/>
    </source>
</evidence>
<dbReference type="InterPro" id="IPR000045">
    <property type="entry name" value="Prepilin_IV_endopep_pep"/>
</dbReference>
<dbReference type="MEROPS" id="A24.001"/>
<evidence type="ECO:0000256" key="15">
    <source>
        <dbReference type="ARBA" id="ARBA00067082"/>
    </source>
</evidence>
<dbReference type="PANTHER" id="PTHR30487:SF0">
    <property type="entry name" value="PREPILIN LEADER PEPTIDASE_N-METHYLTRANSFERASE-RELATED"/>
    <property type="match status" value="1"/>
</dbReference>
<keyword evidence="7 18" id="KW-0808">Transferase</keyword>
<dbReference type="InterPro" id="IPR014032">
    <property type="entry name" value="Peptidase_A24A_bac"/>
</dbReference>
<evidence type="ECO:0000256" key="13">
    <source>
        <dbReference type="ARBA" id="ARBA00023268"/>
    </source>
</evidence>
<dbReference type="Pfam" id="PF01478">
    <property type="entry name" value="Peptidase_A24"/>
    <property type="match status" value="1"/>
</dbReference>
<keyword evidence="13 18" id="KW-0511">Multifunctional enzyme</keyword>
<dbReference type="AlphaFoldDB" id="A5EXL5"/>
<comment type="function">
    <text evidence="18">Plays an essential role in type IV pili and type II pseudopili formation by proteolytically removing the leader sequence from substrate proteins and subsequently monomethylating the alpha-amino group of the newly exposed N-terminal phenylalanine.</text>
</comment>
<dbReference type="GO" id="GO:0004190">
    <property type="term" value="F:aspartic-type endopeptidase activity"/>
    <property type="evidence" value="ECO:0007669"/>
    <property type="project" value="UniProtKB-EC"/>
</dbReference>
<keyword evidence="3" id="KW-1003">Cell membrane</keyword>
<keyword evidence="8" id="KW-0949">S-adenosyl-L-methionine</keyword>
<dbReference type="EC" id="2.1.1.-" evidence="18"/>
<comment type="subcellular location">
    <subcellularLocation>
        <location evidence="1">Cell inner membrane</location>
        <topology evidence="1">Multi-pass membrane protein</topology>
    </subcellularLocation>
    <subcellularLocation>
        <location evidence="18">Cell membrane</location>
        <topology evidence="18">Multi-pass membrane protein</topology>
    </subcellularLocation>
</comment>
<dbReference type="GO" id="GO:0032259">
    <property type="term" value="P:methylation"/>
    <property type="evidence" value="ECO:0007669"/>
    <property type="project" value="UniProtKB-KW"/>
</dbReference>
<sequence length="286" mass="31863">MLISELLQTPLGIFFVGLFSLMVGSFLNVVIYRVPVMMDREEKQYAWQVFHGEDSVCPEIPKQRFNLLVPASRCPHCGHRIRAIENIPVISWLFLKGKCSGCGAAISARYLLVELLTAALSVIVAFHYHDPLSLGFALVFTWTLIALCFIDAEHQLLPDRLTLPLLWLGILAALFNVFINLESSVIGAMIGYLSLWSVYWLFKLITGREGMGYGDFKLLACLCAWQGAWMLPIILFSAAILGMIYALGIGLRMGKPMPFGPFLAIAGWLTFLYGAQIGQLFGYFPA</sequence>
<evidence type="ECO:0000256" key="7">
    <source>
        <dbReference type="ARBA" id="ARBA00022679"/>
    </source>
</evidence>
<dbReference type="FunFam" id="1.20.120.1220:FF:000001">
    <property type="entry name" value="Type 4 prepilin-like proteins leader peptide-processing enzyme"/>
    <property type="match status" value="1"/>
</dbReference>
<feature type="domain" description="Prepilin peptidase A24 N-terminal" evidence="21">
    <location>
        <begin position="18"/>
        <end position="127"/>
    </location>
</feature>
<evidence type="ECO:0000256" key="1">
    <source>
        <dbReference type="ARBA" id="ARBA00004429"/>
    </source>
</evidence>
<dbReference type="Proteomes" id="UP000000248">
    <property type="component" value="Chromosome"/>
</dbReference>
<dbReference type="InterPro" id="IPR010627">
    <property type="entry name" value="Prepilin_pept_A24_N"/>
</dbReference>
<dbReference type="InterPro" id="IPR050882">
    <property type="entry name" value="Prepilin_peptidase/N-MTase"/>
</dbReference>
<keyword evidence="11 19" id="KW-1133">Transmembrane helix</keyword>
<evidence type="ECO:0000256" key="17">
    <source>
        <dbReference type="RuleBase" id="RU003793"/>
    </source>
</evidence>
<evidence type="ECO:0000256" key="5">
    <source>
        <dbReference type="ARBA" id="ARBA00022603"/>
    </source>
</evidence>
<dbReference type="OrthoDB" id="9789291at2"/>
<keyword evidence="6 18" id="KW-0645">Protease</keyword>
<evidence type="ECO:0000256" key="8">
    <source>
        <dbReference type="ARBA" id="ARBA00022691"/>
    </source>
</evidence>
<gene>
    <name evidence="22" type="primary">fimP</name>
    <name evidence="22" type="ordered locus">DNO_1124</name>
</gene>
<evidence type="ECO:0000256" key="3">
    <source>
        <dbReference type="ARBA" id="ARBA00022475"/>
    </source>
</evidence>
<evidence type="ECO:0000256" key="11">
    <source>
        <dbReference type="ARBA" id="ARBA00022989"/>
    </source>
</evidence>
<feature type="transmembrane region" description="Helical" evidence="19">
    <location>
        <begin position="185"/>
        <end position="206"/>
    </location>
</feature>
<feature type="transmembrane region" description="Helical" evidence="19">
    <location>
        <begin position="134"/>
        <end position="152"/>
    </location>
</feature>
<dbReference type="EMBL" id="CP000513">
    <property type="protein sequence ID" value="ABQ13502.1"/>
    <property type="molecule type" value="Genomic_DNA"/>
</dbReference>
<comment type="catalytic activity">
    <reaction evidence="14 18">
        <text>Typically cleaves a -Gly-|-Phe- bond to release an N-terminal, basic peptide of 5-8 residues from type IV prepilin, and then N-methylates the new N-terminal amino group, the methyl donor being S-adenosyl-L-methionine.</text>
        <dbReference type="EC" id="3.4.23.43"/>
    </reaction>
</comment>
<evidence type="ECO:0000256" key="12">
    <source>
        <dbReference type="ARBA" id="ARBA00023136"/>
    </source>
</evidence>
<dbReference type="Gene3D" id="1.20.120.1220">
    <property type="match status" value="1"/>
</dbReference>
<dbReference type="PRINTS" id="PR00864">
    <property type="entry name" value="PREPILNPTASE"/>
</dbReference>
<evidence type="ECO:0000256" key="4">
    <source>
        <dbReference type="ARBA" id="ARBA00022519"/>
    </source>
</evidence>
<protein>
    <recommendedName>
        <fullName evidence="16 18">Prepilin leader peptidase/N-methyltransferase</fullName>
        <ecNumber evidence="18">2.1.1.-</ecNumber>
        <ecNumber evidence="15 18">3.4.23.43</ecNumber>
    </recommendedName>
</protein>
<dbReference type="EC" id="3.4.23.43" evidence="15 18"/>
<keyword evidence="10 18" id="KW-0378">Hydrolase</keyword>
<evidence type="ECO:0000256" key="19">
    <source>
        <dbReference type="SAM" id="Phobius"/>
    </source>
</evidence>
<feature type="domain" description="Prepilin type IV endopeptidase peptidase" evidence="20">
    <location>
        <begin position="138"/>
        <end position="247"/>
    </location>
</feature>
<dbReference type="Pfam" id="PF06750">
    <property type="entry name" value="A24_N_bact"/>
    <property type="match status" value="1"/>
</dbReference>
<evidence type="ECO:0000256" key="9">
    <source>
        <dbReference type="ARBA" id="ARBA00022692"/>
    </source>
</evidence>
<evidence type="ECO:0000256" key="14">
    <source>
        <dbReference type="ARBA" id="ARBA00050401"/>
    </source>
</evidence>
<organism evidence="22 23">
    <name type="scientific">Dichelobacter nodosus (strain VCS1703A)</name>
    <dbReference type="NCBI Taxonomy" id="246195"/>
    <lineage>
        <taxon>Bacteria</taxon>
        <taxon>Pseudomonadati</taxon>
        <taxon>Pseudomonadota</taxon>
        <taxon>Gammaproteobacteria</taxon>
        <taxon>Cardiobacteriales</taxon>
        <taxon>Cardiobacteriaceae</taxon>
        <taxon>Dichelobacter</taxon>
    </lineage>
</organism>
<evidence type="ECO:0000313" key="23">
    <source>
        <dbReference type="Proteomes" id="UP000000248"/>
    </source>
</evidence>
<comment type="similarity">
    <text evidence="2 17">Belongs to the peptidase A24 family.</text>
</comment>
<dbReference type="HOGENOM" id="CLU_057101_0_0_6"/>
<dbReference type="eggNOG" id="COG1989">
    <property type="taxonomic scope" value="Bacteria"/>
</dbReference>
<dbReference type="RefSeq" id="WP_012031428.1">
    <property type="nucleotide sequence ID" value="NC_009446.1"/>
</dbReference>
<keyword evidence="9 18" id="KW-0812">Transmembrane</keyword>
<dbReference type="STRING" id="246195.DNO_1124"/>
<feature type="transmembrane region" description="Helical" evidence="19">
    <location>
        <begin position="12"/>
        <end position="34"/>
    </location>
</feature>
<evidence type="ECO:0000259" key="20">
    <source>
        <dbReference type="Pfam" id="PF01478"/>
    </source>
</evidence>
<proteinExistence type="inferred from homology"/>
<keyword evidence="12 19" id="KW-0472">Membrane</keyword>
<accession>A5EXL5</accession>
<evidence type="ECO:0000313" key="22">
    <source>
        <dbReference type="EMBL" id="ABQ13502.1"/>
    </source>
</evidence>
<evidence type="ECO:0000256" key="10">
    <source>
        <dbReference type="ARBA" id="ARBA00022801"/>
    </source>
</evidence>
<feature type="transmembrane region" description="Helical" evidence="19">
    <location>
        <begin position="259"/>
        <end position="284"/>
    </location>
</feature>
<dbReference type="KEGG" id="dno:DNO_1124"/>
<evidence type="ECO:0000259" key="21">
    <source>
        <dbReference type="Pfam" id="PF06750"/>
    </source>
</evidence>
<feature type="transmembrane region" description="Helical" evidence="19">
    <location>
        <begin position="161"/>
        <end position="179"/>
    </location>
</feature>